<keyword evidence="2" id="KW-0472">Membrane</keyword>
<evidence type="ECO:0000256" key="2">
    <source>
        <dbReference type="SAM" id="Phobius"/>
    </source>
</evidence>
<dbReference type="Pfam" id="PF01345">
    <property type="entry name" value="DUF11"/>
    <property type="match status" value="2"/>
</dbReference>
<gene>
    <name evidence="5" type="ORF">FHW23_000848</name>
</gene>
<organism evidence="5 6">
    <name type="scientific">Curtobacterium pusillum</name>
    <dbReference type="NCBI Taxonomy" id="69373"/>
    <lineage>
        <taxon>Bacteria</taxon>
        <taxon>Bacillati</taxon>
        <taxon>Actinomycetota</taxon>
        <taxon>Actinomycetes</taxon>
        <taxon>Micrococcales</taxon>
        <taxon>Microbacteriaceae</taxon>
        <taxon>Curtobacterium</taxon>
    </lineage>
</organism>
<dbReference type="Proteomes" id="UP000590225">
    <property type="component" value="Unassembled WGS sequence"/>
</dbReference>
<keyword evidence="2" id="KW-1133">Transmembrane helix</keyword>
<accession>A0AAW3T343</accession>
<dbReference type="EMBL" id="JACGXP010000001">
    <property type="protein sequence ID" value="MBA8989616.1"/>
    <property type="molecule type" value="Genomic_DNA"/>
</dbReference>
<feature type="transmembrane region" description="Helical" evidence="2">
    <location>
        <begin position="613"/>
        <end position="634"/>
    </location>
</feature>
<dbReference type="InterPro" id="IPR013783">
    <property type="entry name" value="Ig-like_fold"/>
</dbReference>
<protein>
    <submittedName>
        <fullName evidence="5">Repeat protein (TIGR01451 family)</fullName>
    </submittedName>
</protein>
<dbReference type="InterPro" id="IPR001434">
    <property type="entry name" value="OmcB-like_DUF11"/>
</dbReference>
<sequence>MRDPNTPTGGRAAARSRPARRAVAVASVLTALGVLAAPALSPAASTAGELAFPYENRFDSAAGGTLSGDAEISGGRLRLTDDVRKQAGSWSTDDTFPSDLGLEIEFEYAMYNDVGDPGADGLLLSLADGAAPQGVGAFGAALGYACRDEASQGGGLPCDLPGLPGGFAAIALDRYGNFSSPLNLSGPGARAESVVIRGSGDGLVGYRYVDGVTAPGGVGTEGATPRKVRVTLLPGGAGELSVTVRLEAGGAMRTVLDRVPLHGDGQAPLPSTLRLGFAGATGVHVNTHEIDALRVWQPADLAVEHDLAPTVTAGGAVEYAVTARNVGANASEPSTLDVDVPEALRDVTWSCTAVSGSACGSQSGTGDVSAEVDLPREGAATVTITGQLPSGVTGSLDSVAAVAPAPPLADTNEADNVSTASAAVEPGDGPEAHVETDKSVTPSTGVEPGDEVEYTVTARNVGPDVAQDVGAVDELPEAMRFVGSDDGCTAAGRVVTCSSGSALAVGESTAFRIRAVLDPAYRGDGSDVVNVATATSPTDPDGGRPSPEVGIGVVDPGDGGPGDPGPGDGGPGDAGQGDRDGDGLGRGDAGPQLPSGRDTAPGGSLAYTGAEELGLLAVIGGVAVAAGAACWWLARRRRRGSVDADDVSSA</sequence>
<feature type="domain" description="DUF11" evidence="4">
    <location>
        <begin position="300"/>
        <end position="421"/>
    </location>
</feature>
<evidence type="ECO:0000313" key="6">
    <source>
        <dbReference type="Proteomes" id="UP000590225"/>
    </source>
</evidence>
<evidence type="ECO:0000256" key="1">
    <source>
        <dbReference type="SAM" id="MobiDB-lite"/>
    </source>
</evidence>
<dbReference type="Gene3D" id="2.60.120.200">
    <property type="match status" value="1"/>
</dbReference>
<keyword evidence="3" id="KW-0732">Signal</keyword>
<dbReference type="RefSeq" id="WP_182515265.1">
    <property type="nucleotide sequence ID" value="NZ_JACGXP010000001.1"/>
</dbReference>
<dbReference type="InterPro" id="IPR006311">
    <property type="entry name" value="TAT_signal"/>
</dbReference>
<keyword evidence="2" id="KW-0812">Transmembrane</keyword>
<comment type="caution">
    <text evidence="5">The sequence shown here is derived from an EMBL/GenBank/DDBJ whole genome shotgun (WGS) entry which is preliminary data.</text>
</comment>
<dbReference type="NCBIfam" id="TIGR01451">
    <property type="entry name" value="B_ant_repeat"/>
    <property type="match status" value="1"/>
</dbReference>
<dbReference type="GO" id="GO:0005975">
    <property type="term" value="P:carbohydrate metabolic process"/>
    <property type="evidence" value="ECO:0007669"/>
    <property type="project" value="UniProtKB-ARBA"/>
</dbReference>
<dbReference type="InterPro" id="IPR047589">
    <property type="entry name" value="DUF11_rpt"/>
</dbReference>
<proteinExistence type="predicted"/>
<dbReference type="InterPro" id="IPR013320">
    <property type="entry name" value="ConA-like_dom_sf"/>
</dbReference>
<feature type="domain" description="DUF11" evidence="4">
    <location>
        <begin position="437"/>
        <end position="541"/>
    </location>
</feature>
<dbReference type="SUPFAM" id="SSF49899">
    <property type="entry name" value="Concanavalin A-like lectins/glucanases"/>
    <property type="match status" value="1"/>
</dbReference>
<name>A0AAW3T343_9MICO</name>
<feature type="region of interest" description="Disordered" evidence="1">
    <location>
        <begin position="406"/>
        <end position="449"/>
    </location>
</feature>
<feature type="compositionally biased region" description="Basic and acidic residues" evidence="1">
    <location>
        <begin position="576"/>
        <end position="585"/>
    </location>
</feature>
<dbReference type="Gene3D" id="2.60.40.10">
    <property type="entry name" value="Immunoglobulins"/>
    <property type="match status" value="1"/>
</dbReference>
<evidence type="ECO:0000256" key="3">
    <source>
        <dbReference type="SAM" id="SignalP"/>
    </source>
</evidence>
<reference evidence="5 6" key="1">
    <citation type="submission" date="2020-07" db="EMBL/GenBank/DDBJ databases">
        <title>Above-ground endophytic microbial communities from plants in different locations in the United States.</title>
        <authorList>
            <person name="Frank C."/>
        </authorList>
    </citation>
    <scope>NUCLEOTIDE SEQUENCE [LARGE SCALE GENOMIC DNA]</scope>
    <source>
        <strain evidence="5 6">WPL5_2</strain>
    </source>
</reference>
<feature type="compositionally biased region" description="Gly residues" evidence="1">
    <location>
        <begin position="557"/>
        <end position="575"/>
    </location>
</feature>
<evidence type="ECO:0000259" key="4">
    <source>
        <dbReference type="Pfam" id="PF01345"/>
    </source>
</evidence>
<feature type="region of interest" description="Disordered" evidence="1">
    <location>
        <begin position="522"/>
        <end position="604"/>
    </location>
</feature>
<feature type="signal peptide" evidence="3">
    <location>
        <begin position="1"/>
        <end position="36"/>
    </location>
</feature>
<dbReference type="PROSITE" id="PS51318">
    <property type="entry name" value="TAT"/>
    <property type="match status" value="1"/>
</dbReference>
<dbReference type="AlphaFoldDB" id="A0AAW3T343"/>
<evidence type="ECO:0000313" key="5">
    <source>
        <dbReference type="EMBL" id="MBA8989616.1"/>
    </source>
</evidence>
<feature type="chain" id="PRO_5043610319" evidence="3">
    <location>
        <begin position="37"/>
        <end position="650"/>
    </location>
</feature>